<keyword evidence="6 8" id="KW-0411">Iron-sulfur</keyword>
<keyword evidence="11" id="KW-1185">Reference proteome</keyword>
<dbReference type="InterPro" id="IPR007197">
    <property type="entry name" value="rSAM"/>
</dbReference>
<dbReference type="STRING" id="523791.Kkor_1845"/>
<dbReference type="PIRSF" id="PIRSF000370">
    <property type="entry name" value="QueE"/>
    <property type="match status" value="1"/>
</dbReference>
<protein>
    <recommendedName>
        <fullName evidence="8">7-carboxy-7-deazaguanine synthase</fullName>
        <shortName evidence="8">CDG synthase</shortName>
        <ecNumber evidence="8">4.3.99.3</ecNumber>
    </recommendedName>
    <alternativeName>
        <fullName evidence="8">Queuosine biosynthesis protein QueE</fullName>
    </alternativeName>
</protein>
<dbReference type="InterPro" id="IPR013785">
    <property type="entry name" value="Aldolase_TIM"/>
</dbReference>
<organism evidence="10 11">
    <name type="scientific">Kangiella koreensis (strain DSM 16069 / JCM 12317 / KCTC 12182 / SW-125)</name>
    <dbReference type="NCBI Taxonomy" id="523791"/>
    <lineage>
        <taxon>Bacteria</taxon>
        <taxon>Pseudomonadati</taxon>
        <taxon>Pseudomonadota</taxon>
        <taxon>Gammaproteobacteria</taxon>
        <taxon>Kangiellales</taxon>
        <taxon>Kangiellaceae</taxon>
        <taxon>Kangiella</taxon>
    </lineage>
</organism>
<comment type="cofactor">
    <cofactor evidence="8">
        <name>[4Fe-4S] cluster</name>
        <dbReference type="ChEBI" id="CHEBI:49883"/>
    </cofactor>
    <text evidence="8">Binds 1 [4Fe-4S] cluster. The cluster is coordinated with 3 cysteines and an exchangeable S-adenosyl-L-methionine.</text>
</comment>
<comment type="pathway">
    <text evidence="8">Purine metabolism; 7-cyano-7-deazaguanine biosynthesis.</text>
</comment>
<comment type="subunit">
    <text evidence="8">Homodimer.</text>
</comment>
<dbReference type="Gene3D" id="3.20.20.70">
    <property type="entry name" value="Aldolase class I"/>
    <property type="match status" value="1"/>
</dbReference>
<evidence type="ECO:0000256" key="7">
    <source>
        <dbReference type="ARBA" id="ARBA00023239"/>
    </source>
</evidence>
<dbReference type="PROSITE" id="PS51918">
    <property type="entry name" value="RADICAL_SAM"/>
    <property type="match status" value="1"/>
</dbReference>
<dbReference type="OrthoDB" id="9792276at2"/>
<sequence length="213" mass="24416">MSKLRITEIFHSLQGESLTVGVPTVFVRLTGCPLRCVYCDTDYAFGGGEWMRFEEILAEIKQYGCEHVCITGGEPLAQKRVFEFFKLLGDEGYKVSTETGGAHDISPVDKRVMVVMDLKTPDSQEMARNLYSNIELLKPTDQVKFVICSRKDYEWCKMTVEQYDITSKCEVLFSPSYGQVEYADLAEWILKDRLKVRMQVQLHKIIWGEKTGV</sequence>
<feature type="binding site" evidence="8">
    <location>
        <position position="36"/>
    </location>
    <ligand>
        <name>[4Fe-4S] cluster</name>
        <dbReference type="ChEBI" id="CHEBI:49883"/>
        <note>4Fe-4S-S-AdoMet</note>
    </ligand>
</feature>
<dbReference type="eggNOG" id="COG0602">
    <property type="taxonomic scope" value="Bacteria"/>
</dbReference>
<evidence type="ECO:0000256" key="8">
    <source>
        <dbReference type="HAMAP-Rule" id="MF_00917"/>
    </source>
</evidence>
<feature type="binding site" evidence="8">
    <location>
        <position position="32"/>
    </location>
    <ligand>
        <name>[4Fe-4S] cluster</name>
        <dbReference type="ChEBI" id="CHEBI:49883"/>
        <note>4Fe-4S-S-AdoMet</note>
    </ligand>
</feature>
<comment type="cofactor">
    <cofactor evidence="8">
        <name>S-adenosyl-L-methionine</name>
        <dbReference type="ChEBI" id="CHEBI:59789"/>
    </cofactor>
    <text evidence="8">Binds 1 S-adenosyl-L-methionine per subunit.</text>
</comment>
<reference evidence="10 11" key="1">
    <citation type="journal article" date="2009" name="Stand. Genomic Sci.">
        <title>Complete genome sequence of Kangiella koreensis type strain (SW-125).</title>
        <authorList>
            <person name="Han C."/>
            <person name="Sikorski J."/>
            <person name="Lapidus A."/>
            <person name="Nolan M."/>
            <person name="Glavina Del Rio T."/>
            <person name="Tice H."/>
            <person name="Cheng J.F."/>
            <person name="Lucas S."/>
            <person name="Chen F."/>
            <person name="Copeland A."/>
            <person name="Ivanova N."/>
            <person name="Mavromatis K."/>
            <person name="Ovchinnikova G."/>
            <person name="Pati A."/>
            <person name="Bruce D."/>
            <person name="Goodwin L."/>
            <person name="Pitluck S."/>
            <person name="Chen A."/>
            <person name="Palaniappan K."/>
            <person name="Land M."/>
            <person name="Hauser L."/>
            <person name="Chang Y.J."/>
            <person name="Jeffries C.D."/>
            <person name="Chain P."/>
            <person name="Saunders E."/>
            <person name="Brettin T."/>
            <person name="Goker M."/>
            <person name="Tindall B.J."/>
            <person name="Bristow J."/>
            <person name="Eisen J.A."/>
            <person name="Markowitz V."/>
            <person name="Hugenholtz P."/>
            <person name="Kyrpides N.C."/>
            <person name="Klenk H.P."/>
            <person name="Detter J.C."/>
        </authorList>
    </citation>
    <scope>NUCLEOTIDE SEQUENCE [LARGE SCALE GENOMIC DNA]</scope>
    <source>
        <strain evidence="11">DSM 16069 / KCTC 12182 / SW-125</strain>
    </source>
</reference>
<feature type="domain" description="Radical SAM core" evidence="9">
    <location>
        <begin position="19"/>
        <end position="209"/>
    </location>
</feature>
<dbReference type="GO" id="GO:0000287">
    <property type="term" value="F:magnesium ion binding"/>
    <property type="evidence" value="ECO:0007669"/>
    <property type="project" value="UniProtKB-UniRule"/>
</dbReference>
<evidence type="ECO:0000256" key="4">
    <source>
        <dbReference type="ARBA" id="ARBA00022842"/>
    </source>
</evidence>
<dbReference type="GO" id="GO:0008616">
    <property type="term" value="P:tRNA queuosine(34) biosynthetic process"/>
    <property type="evidence" value="ECO:0007669"/>
    <property type="project" value="UniProtKB-UniRule"/>
</dbReference>
<dbReference type="GO" id="GO:0051539">
    <property type="term" value="F:4 iron, 4 sulfur cluster binding"/>
    <property type="evidence" value="ECO:0007669"/>
    <property type="project" value="UniProtKB-UniRule"/>
</dbReference>
<dbReference type="CDD" id="cd01335">
    <property type="entry name" value="Radical_SAM"/>
    <property type="match status" value="1"/>
</dbReference>
<evidence type="ECO:0000256" key="5">
    <source>
        <dbReference type="ARBA" id="ARBA00023004"/>
    </source>
</evidence>
<comment type="similarity">
    <text evidence="8">Belongs to the radical SAM superfamily. 7-carboxy-7-deazaguanine synthase family.</text>
</comment>
<dbReference type="UniPathway" id="UPA00391"/>
<evidence type="ECO:0000256" key="1">
    <source>
        <dbReference type="ARBA" id="ARBA00022485"/>
    </source>
</evidence>
<keyword evidence="3 8" id="KW-0479">Metal-binding</keyword>
<keyword evidence="7 8" id="KW-0456">Lyase</keyword>
<feature type="binding site" evidence="8">
    <location>
        <position position="41"/>
    </location>
    <ligand>
        <name>Mg(2+)</name>
        <dbReference type="ChEBI" id="CHEBI:18420"/>
    </ligand>
</feature>
<gene>
    <name evidence="8" type="primary">queE</name>
    <name evidence="10" type="ordered locus">Kkor_1845</name>
</gene>
<dbReference type="EC" id="4.3.99.3" evidence="8"/>
<evidence type="ECO:0000313" key="11">
    <source>
        <dbReference type="Proteomes" id="UP000001231"/>
    </source>
</evidence>
<keyword evidence="4 8" id="KW-0460">Magnesium</keyword>
<comment type="catalytic activity">
    <reaction evidence="8">
        <text>6-carboxy-5,6,7,8-tetrahydropterin + H(+) = 7-carboxy-7-carbaguanine + NH4(+)</text>
        <dbReference type="Rhea" id="RHEA:27974"/>
        <dbReference type="ChEBI" id="CHEBI:15378"/>
        <dbReference type="ChEBI" id="CHEBI:28938"/>
        <dbReference type="ChEBI" id="CHEBI:61032"/>
        <dbReference type="ChEBI" id="CHEBI:61036"/>
        <dbReference type="EC" id="4.3.99.3"/>
    </reaction>
</comment>
<dbReference type="InParanoid" id="C7R5T3"/>
<feature type="binding site" evidence="8">
    <location>
        <position position="39"/>
    </location>
    <ligand>
        <name>[4Fe-4S] cluster</name>
        <dbReference type="ChEBI" id="CHEBI:49883"/>
        <note>4Fe-4S-S-AdoMet</note>
    </ligand>
</feature>
<feature type="binding site" evidence="8">
    <location>
        <position position="28"/>
    </location>
    <ligand>
        <name>substrate</name>
    </ligand>
</feature>
<evidence type="ECO:0000313" key="10">
    <source>
        <dbReference type="EMBL" id="ACV27257.1"/>
    </source>
</evidence>
<evidence type="ECO:0000259" key="9">
    <source>
        <dbReference type="PROSITE" id="PS51918"/>
    </source>
</evidence>
<feature type="binding site" evidence="8">
    <location>
        <position position="71"/>
    </location>
    <ligand>
        <name>substrate</name>
    </ligand>
</feature>
<keyword evidence="1 8" id="KW-0004">4Fe-4S</keyword>
<dbReference type="Proteomes" id="UP000001231">
    <property type="component" value="Chromosome"/>
</dbReference>
<comment type="cofactor">
    <cofactor evidence="8">
        <name>Mg(2+)</name>
        <dbReference type="ChEBI" id="CHEBI:18420"/>
    </cofactor>
</comment>
<dbReference type="InterPro" id="IPR027621">
    <property type="entry name" value="rSAM_QueE_gams"/>
</dbReference>
<feature type="binding site" evidence="8">
    <location>
        <position position="73"/>
    </location>
    <ligand>
        <name>S-adenosyl-L-methionine</name>
        <dbReference type="ChEBI" id="CHEBI:59789"/>
    </ligand>
</feature>
<evidence type="ECO:0000256" key="3">
    <source>
        <dbReference type="ARBA" id="ARBA00022723"/>
    </source>
</evidence>
<comment type="function">
    <text evidence="8">Catalyzes the complex heterocyclic radical-mediated conversion of 6-carboxy-5,6,7,8-tetrahydropterin (CPH4) to 7-carboxy-7-deazaguanine (CDG), a step common to the biosynthetic pathways of all 7-deazapurine-containing compounds.</text>
</comment>
<proteinExistence type="inferred from homology"/>
<dbReference type="PANTHER" id="PTHR42836">
    <property type="entry name" value="7-CARBOXY-7-DEAZAGUANINE SYNTHASE"/>
    <property type="match status" value="1"/>
</dbReference>
<dbReference type="RefSeq" id="WP_015780862.1">
    <property type="nucleotide sequence ID" value="NC_013166.1"/>
</dbReference>
<evidence type="ECO:0000256" key="2">
    <source>
        <dbReference type="ARBA" id="ARBA00022691"/>
    </source>
</evidence>
<feature type="binding site" evidence="8">
    <location>
        <begin position="38"/>
        <end position="40"/>
    </location>
    <ligand>
        <name>S-adenosyl-L-methionine</name>
        <dbReference type="ChEBI" id="CHEBI:59789"/>
    </ligand>
</feature>
<dbReference type="KEGG" id="kko:Kkor_1845"/>
<comment type="caution">
    <text evidence="8">Lacks conserved residue(s) required for the propagation of feature annotation.</text>
</comment>
<dbReference type="SFLD" id="SFLDS00029">
    <property type="entry name" value="Radical_SAM"/>
    <property type="match status" value="1"/>
</dbReference>
<keyword evidence="8" id="KW-0671">Queuosine biosynthesis</keyword>
<dbReference type="InterPro" id="IPR024924">
    <property type="entry name" value="7-CO-7-deazaguanine_synth-like"/>
</dbReference>
<dbReference type="HAMAP" id="MF_00917">
    <property type="entry name" value="QueE"/>
    <property type="match status" value="1"/>
</dbReference>
<accession>C7R5T3</accession>
<keyword evidence="5 8" id="KW-0408">Iron</keyword>
<feature type="binding site" evidence="8">
    <location>
        <begin position="13"/>
        <end position="15"/>
    </location>
    <ligand>
        <name>substrate</name>
    </ligand>
</feature>
<keyword evidence="2 8" id="KW-0949">S-adenosyl-L-methionine</keyword>
<dbReference type="EMBL" id="CP001707">
    <property type="protein sequence ID" value="ACV27257.1"/>
    <property type="molecule type" value="Genomic_DNA"/>
</dbReference>
<dbReference type="InterPro" id="IPR058240">
    <property type="entry name" value="rSAM_sf"/>
</dbReference>
<dbReference type="AlphaFoldDB" id="C7R5T3"/>
<dbReference type="NCBIfam" id="TIGR04349">
    <property type="entry name" value="rSAM_QueE_gams"/>
    <property type="match status" value="1"/>
</dbReference>
<dbReference type="GO" id="GO:1904047">
    <property type="term" value="F:S-adenosyl-L-methionine binding"/>
    <property type="evidence" value="ECO:0007669"/>
    <property type="project" value="UniProtKB-UniRule"/>
</dbReference>
<dbReference type="HOGENOM" id="CLU_066739_2_0_6"/>
<dbReference type="GO" id="GO:0016840">
    <property type="term" value="F:carbon-nitrogen lyase activity"/>
    <property type="evidence" value="ECO:0007669"/>
    <property type="project" value="UniProtKB-UniRule"/>
</dbReference>
<evidence type="ECO:0000256" key="6">
    <source>
        <dbReference type="ARBA" id="ARBA00023014"/>
    </source>
</evidence>
<name>C7R5T3_KANKD</name>
<dbReference type="SUPFAM" id="SSF102114">
    <property type="entry name" value="Radical SAM enzymes"/>
    <property type="match status" value="1"/>
</dbReference>
<dbReference type="PANTHER" id="PTHR42836:SF1">
    <property type="entry name" value="7-CARBOXY-7-DEAZAGUANINE SYNTHASE"/>
    <property type="match status" value="1"/>
</dbReference>
<dbReference type="Pfam" id="PF04055">
    <property type="entry name" value="Radical_SAM"/>
    <property type="match status" value="1"/>
</dbReference>